<keyword evidence="1" id="KW-0812">Transmembrane</keyword>
<feature type="transmembrane region" description="Helical" evidence="1">
    <location>
        <begin position="41"/>
        <end position="63"/>
    </location>
</feature>
<evidence type="ECO:0000313" key="2">
    <source>
        <dbReference type="EMBL" id="JAH31157.1"/>
    </source>
</evidence>
<organism evidence="2">
    <name type="scientific">Anguilla anguilla</name>
    <name type="common">European freshwater eel</name>
    <name type="synonym">Muraena anguilla</name>
    <dbReference type="NCBI Taxonomy" id="7936"/>
    <lineage>
        <taxon>Eukaryota</taxon>
        <taxon>Metazoa</taxon>
        <taxon>Chordata</taxon>
        <taxon>Craniata</taxon>
        <taxon>Vertebrata</taxon>
        <taxon>Euteleostomi</taxon>
        <taxon>Actinopterygii</taxon>
        <taxon>Neopterygii</taxon>
        <taxon>Teleostei</taxon>
        <taxon>Anguilliformes</taxon>
        <taxon>Anguillidae</taxon>
        <taxon>Anguilla</taxon>
    </lineage>
</organism>
<protein>
    <submittedName>
        <fullName evidence="2">Uncharacterized protein</fullName>
    </submittedName>
</protein>
<keyword evidence="1" id="KW-0472">Membrane</keyword>
<keyword evidence="1" id="KW-1133">Transmembrane helix</keyword>
<proteinExistence type="predicted"/>
<dbReference type="AlphaFoldDB" id="A0A0E9RQR3"/>
<evidence type="ECO:0000256" key="1">
    <source>
        <dbReference type="SAM" id="Phobius"/>
    </source>
</evidence>
<dbReference type="EMBL" id="GBXM01077420">
    <property type="protein sequence ID" value="JAH31157.1"/>
    <property type="molecule type" value="Transcribed_RNA"/>
</dbReference>
<reference evidence="2" key="1">
    <citation type="submission" date="2014-11" db="EMBL/GenBank/DDBJ databases">
        <authorList>
            <person name="Amaro Gonzalez C."/>
        </authorList>
    </citation>
    <scope>NUCLEOTIDE SEQUENCE</scope>
</reference>
<name>A0A0E9RQR3_ANGAN</name>
<sequence>MTTALTKDSPDRTSSKEIRLCPSRRSSYRSFTCFRTFKRCWFIHFVKVFFCTLSLSSAILSTARSAGSSTDPP</sequence>
<reference evidence="2" key="2">
    <citation type="journal article" date="2015" name="Fish Shellfish Immunol.">
        <title>Early steps in the European eel (Anguilla anguilla)-Vibrio vulnificus interaction in the gills: Role of the RtxA13 toxin.</title>
        <authorList>
            <person name="Callol A."/>
            <person name="Pajuelo D."/>
            <person name="Ebbesson L."/>
            <person name="Teles M."/>
            <person name="MacKenzie S."/>
            <person name="Amaro C."/>
        </authorList>
    </citation>
    <scope>NUCLEOTIDE SEQUENCE</scope>
</reference>
<accession>A0A0E9RQR3</accession>